<comment type="caution">
    <text evidence="6">The sequence shown here is derived from an EMBL/GenBank/DDBJ whole genome shotgun (WGS) entry which is preliminary data.</text>
</comment>
<keyword evidence="3" id="KW-0804">Transcription</keyword>
<reference evidence="6 7" key="1">
    <citation type="submission" date="2019-02" db="EMBL/GenBank/DDBJ databases">
        <title>Sequencing the genomes of 1000 actinobacteria strains.</title>
        <authorList>
            <person name="Klenk H.-P."/>
        </authorList>
    </citation>
    <scope>NUCLEOTIDE SEQUENCE [LARGE SCALE GENOMIC DNA]</scope>
    <source>
        <strain evidence="6 7">DSM 17364</strain>
    </source>
</reference>
<gene>
    <name evidence="6" type="ORF">EV380_2515</name>
</gene>
<feature type="domain" description="HTH iclR-type" evidence="4">
    <location>
        <begin position="19"/>
        <end position="79"/>
    </location>
</feature>
<dbReference type="PROSITE" id="PS51078">
    <property type="entry name" value="ICLR_ED"/>
    <property type="match status" value="1"/>
</dbReference>
<dbReference type="Proteomes" id="UP000292685">
    <property type="component" value="Unassembled WGS sequence"/>
</dbReference>
<dbReference type="AlphaFoldDB" id="A0A4Q8AF37"/>
<dbReference type="PANTHER" id="PTHR30136:SF24">
    <property type="entry name" value="HTH-TYPE TRANSCRIPTIONAL REPRESSOR ALLR"/>
    <property type="match status" value="1"/>
</dbReference>
<protein>
    <submittedName>
        <fullName evidence="6">IclR family transcriptional regulator</fullName>
    </submittedName>
</protein>
<dbReference type="InterPro" id="IPR029016">
    <property type="entry name" value="GAF-like_dom_sf"/>
</dbReference>
<evidence type="ECO:0000259" key="4">
    <source>
        <dbReference type="PROSITE" id="PS51077"/>
    </source>
</evidence>
<evidence type="ECO:0000313" key="6">
    <source>
        <dbReference type="EMBL" id="RZU62910.1"/>
    </source>
</evidence>
<keyword evidence="1" id="KW-0805">Transcription regulation</keyword>
<evidence type="ECO:0000259" key="5">
    <source>
        <dbReference type="PROSITE" id="PS51078"/>
    </source>
</evidence>
<proteinExistence type="predicted"/>
<keyword evidence="2" id="KW-0238">DNA-binding</keyword>
<accession>A0A4Q8AF37</accession>
<dbReference type="PANTHER" id="PTHR30136">
    <property type="entry name" value="HELIX-TURN-HELIX TRANSCRIPTIONAL REGULATOR, ICLR FAMILY"/>
    <property type="match status" value="1"/>
</dbReference>
<dbReference type="GO" id="GO:0003677">
    <property type="term" value="F:DNA binding"/>
    <property type="evidence" value="ECO:0007669"/>
    <property type="project" value="UniProtKB-KW"/>
</dbReference>
<dbReference type="InterPro" id="IPR014757">
    <property type="entry name" value="Tscrpt_reg_IclR_C"/>
</dbReference>
<organism evidence="6 7">
    <name type="scientific">Zhihengliuella halotolerans</name>
    <dbReference type="NCBI Taxonomy" id="370736"/>
    <lineage>
        <taxon>Bacteria</taxon>
        <taxon>Bacillati</taxon>
        <taxon>Actinomycetota</taxon>
        <taxon>Actinomycetes</taxon>
        <taxon>Micrococcales</taxon>
        <taxon>Micrococcaceae</taxon>
        <taxon>Zhihengliuella</taxon>
    </lineage>
</organism>
<evidence type="ECO:0000256" key="1">
    <source>
        <dbReference type="ARBA" id="ARBA00023015"/>
    </source>
</evidence>
<dbReference type="RefSeq" id="WP_130451420.1">
    <property type="nucleotide sequence ID" value="NZ_SHLA01000001.1"/>
</dbReference>
<dbReference type="EMBL" id="SHLA01000001">
    <property type="protein sequence ID" value="RZU62910.1"/>
    <property type="molecule type" value="Genomic_DNA"/>
</dbReference>
<dbReference type="GO" id="GO:0045892">
    <property type="term" value="P:negative regulation of DNA-templated transcription"/>
    <property type="evidence" value="ECO:0007669"/>
    <property type="project" value="TreeGrafter"/>
</dbReference>
<keyword evidence="7" id="KW-1185">Reference proteome</keyword>
<sequence length="238" mass="24988">MGDKLGAAQGNEVDASLGPQAVHRALEVLTHVVEQGPVALSDIARASKLPTSTTMRMLRALEHWGYVSRASDALYSLGQRFVQSRVSSESARVEDLIDASGPVMDRLTRATLESSYLAVKGPANTCTFLREVQSPLPIRHVGFDNWAGRTVPMGGSVAGEILEGRIPEIGYVVMVAVVDSDATVIGAPVLAPDGQVVAALSIAGPSFRMDETVVTRHGDAVRAAATELAELLASGATT</sequence>
<dbReference type="InterPro" id="IPR036390">
    <property type="entry name" value="WH_DNA-bd_sf"/>
</dbReference>
<dbReference type="GO" id="GO:0003700">
    <property type="term" value="F:DNA-binding transcription factor activity"/>
    <property type="evidence" value="ECO:0007669"/>
    <property type="project" value="TreeGrafter"/>
</dbReference>
<name>A0A4Q8AF37_9MICC</name>
<dbReference type="SMART" id="SM00346">
    <property type="entry name" value="HTH_ICLR"/>
    <property type="match status" value="1"/>
</dbReference>
<dbReference type="Gene3D" id="1.10.10.10">
    <property type="entry name" value="Winged helix-like DNA-binding domain superfamily/Winged helix DNA-binding domain"/>
    <property type="match status" value="1"/>
</dbReference>
<dbReference type="Pfam" id="PF09339">
    <property type="entry name" value="HTH_IclR"/>
    <property type="match status" value="1"/>
</dbReference>
<dbReference type="Gene3D" id="3.30.450.40">
    <property type="match status" value="1"/>
</dbReference>
<dbReference type="InterPro" id="IPR036388">
    <property type="entry name" value="WH-like_DNA-bd_sf"/>
</dbReference>
<evidence type="ECO:0000256" key="2">
    <source>
        <dbReference type="ARBA" id="ARBA00023125"/>
    </source>
</evidence>
<feature type="domain" description="IclR-ED" evidence="5">
    <location>
        <begin position="73"/>
        <end position="234"/>
    </location>
</feature>
<dbReference type="SUPFAM" id="SSF55781">
    <property type="entry name" value="GAF domain-like"/>
    <property type="match status" value="1"/>
</dbReference>
<dbReference type="SUPFAM" id="SSF46785">
    <property type="entry name" value="Winged helix' DNA-binding domain"/>
    <property type="match status" value="1"/>
</dbReference>
<dbReference type="OrthoDB" id="7274111at2"/>
<dbReference type="PROSITE" id="PS51077">
    <property type="entry name" value="HTH_ICLR"/>
    <property type="match status" value="1"/>
</dbReference>
<evidence type="ECO:0000313" key="7">
    <source>
        <dbReference type="Proteomes" id="UP000292685"/>
    </source>
</evidence>
<dbReference type="InterPro" id="IPR050707">
    <property type="entry name" value="HTH_MetabolicPath_Reg"/>
</dbReference>
<evidence type="ECO:0000256" key="3">
    <source>
        <dbReference type="ARBA" id="ARBA00023163"/>
    </source>
</evidence>
<dbReference type="InterPro" id="IPR005471">
    <property type="entry name" value="Tscrpt_reg_IclR_N"/>
</dbReference>